<proteinExistence type="predicted"/>
<dbReference type="AlphaFoldDB" id="A0A8J2P7E8"/>
<accession>A0A8J2P7E8</accession>
<comment type="caution">
    <text evidence="1">The sequence shown here is derived from an EMBL/GenBank/DDBJ whole genome shotgun (WGS) entry which is preliminary data.</text>
</comment>
<evidence type="ECO:0000313" key="1">
    <source>
        <dbReference type="EMBL" id="CAG7817496.1"/>
    </source>
</evidence>
<dbReference type="Proteomes" id="UP000708208">
    <property type="component" value="Unassembled WGS sequence"/>
</dbReference>
<dbReference type="EMBL" id="CAJVCH010395808">
    <property type="protein sequence ID" value="CAG7817496.1"/>
    <property type="molecule type" value="Genomic_DNA"/>
</dbReference>
<name>A0A8J2P7E8_9HEXA</name>
<protein>
    <submittedName>
        <fullName evidence="1">Uncharacterized protein</fullName>
    </submittedName>
</protein>
<gene>
    <name evidence="1" type="ORF">AFUS01_LOCUS28061</name>
</gene>
<keyword evidence="2" id="KW-1185">Reference proteome</keyword>
<reference evidence="1" key="1">
    <citation type="submission" date="2021-06" db="EMBL/GenBank/DDBJ databases">
        <authorList>
            <person name="Hodson N. C."/>
            <person name="Mongue J. A."/>
            <person name="Jaron S. K."/>
        </authorList>
    </citation>
    <scope>NUCLEOTIDE SEQUENCE</scope>
</reference>
<sequence length="109" mass="12737">MFFVQDKKKKKIRFILKLEKIEGKLKENIATSWHGSWDELTGTFPNTISKRDSTSGEIQRSSVPPVTTQLFRPSLLHTHCMWPDWTRRFPVCDDVEAALCRKLCKQKQS</sequence>
<evidence type="ECO:0000313" key="2">
    <source>
        <dbReference type="Proteomes" id="UP000708208"/>
    </source>
</evidence>
<organism evidence="1 2">
    <name type="scientific">Allacma fusca</name>
    <dbReference type="NCBI Taxonomy" id="39272"/>
    <lineage>
        <taxon>Eukaryota</taxon>
        <taxon>Metazoa</taxon>
        <taxon>Ecdysozoa</taxon>
        <taxon>Arthropoda</taxon>
        <taxon>Hexapoda</taxon>
        <taxon>Collembola</taxon>
        <taxon>Symphypleona</taxon>
        <taxon>Sminthuridae</taxon>
        <taxon>Allacma</taxon>
    </lineage>
</organism>